<gene>
    <name evidence="1" type="ORF">F6J89_02080</name>
</gene>
<protein>
    <submittedName>
        <fullName evidence="1">Uncharacterized protein</fullName>
    </submittedName>
</protein>
<dbReference type="AlphaFoldDB" id="A0A6B3MZZ5"/>
<accession>A0A6B3MZZ5</accession>
<evidence type="ECO:0000313" key="1">
    <source>
        <dbReference type="EMBL" id="NER26429.1"/>
    </source>
</evidence>
<name>A0A6B3MZZ5_9CYAN</name>
<sequence>MAKKASILGKNYNPIASRLKDFNNLPQPNGTEQEEVEVSIKTTSSFHNTPPKIKAEIISPEEDALLNKESTIKIDENIKLLNQESKKRCEIKFMCSPSERDRWHEYSYKITGKRNSLSNVIRSLLLILEHSEAQLERVSETIREVQTPPRGDSLKTILYEKKIASVIWEAVRRASKIQ</sequence>
<organism evidence="1">
    <name type="scientific">Symploca sp. SIO1C4</name>
    <dbReference type="NCBI Taxonomy" id="2607765"/>
    <lineage>
        <taxon>Bacteria</taxon>
        <taxon>Bacillati</taxon>
        <taxon>Cyanobacteriota</taxon>
        <taxon>Cyanophyceae</taxon>
        <taxon>Coleofasciculales</taxon>
        <taxon>Coleofasciculaceae</taxon>
        <taxon>Symploca</taxon>
    </lineage>
</organism>
<dbReference type="EMBL" id="JAAHFQ010000029">
    <property type="protein sequence ID" value="NER26429.1"/>
    <property type="molecule type" value="Genomic_DNA"/>
</dbReference>
<reference evidence="1" key="1">
    <citation type="submission" date="2019-11" db="EMBL/GenBank/DDBJ databases">
        <title>Genomic insights into an expanded diversity of filamentous marine cyanobacteria reveals the extraordinary biosynthetic potential of Moorea and Okeania.</title>
        <authorList>
            <person name="Ferreira Leao T."/>
            <person name="Wang M."/>
            <person name="Moss N."/>
            <person name="Da Silva R."/>
            <person name="Sanders J."/>
            <person name="Nurk S."/>
            <person name="Gurevich A."/>
            <person name="Humphrey G."/>
            <person name="Reher R."/>
            <person name="Zhu Q."/>
            <person name="Belda-Ferre P."/>
            <person name="Glukhov E."/>
            <person name="Rex R."/>
            <person name="Dorrestein P.C."/>
            <person name="Knight R."/>
            <person name="Pevzner P."/>
            <person name="Gerwick W.H."/>
            <person name="Gerwick L."/>
        </authorList>
    </citation>
    <scope>NUCLEOTIDE SEQUENCE</scope>
    <source>
        <strain evidence="1">SIO1C4</strain>
    </source>
</reference>
<proteinExistence type="predicted"/>
<comment type="caution">
    <text evidence="1">The sequence shown here is derived from an EMBL/GenBank/DDBJ whole genome shotgun (WGS) entry which is preliminary data.</text>
</comment>